<dbReference type="AlphaFoldDB" id="A0ABD2WM49"/>
<dbReference type="PANTHER" id="PTHR11849">
    <property type="entry name" value="ETS"/>
    <property type="match status" value="1"/>
</dbReference>
<dbReference type="PROSITE" id="PS50061">
    <property type="entry name" value="ETS_DOMAIN_3"/>
    <property type="match status" value="1"/>
</dbReference>
<feature type="region of interest" description="Disordered" evidence="4">
    <location>
        <begin position="201"/>
        <end position="230"/>
    </location>
</feature>
<organism evidence="6 7">
    <name type="scientific">Trichogramma kaykai</name>
    <dbReference type="NCBI Taxonomy" id="54128"/>
    <lineage>
        <taxon>Eukaryota</taxon>
        <taxon>Metazoa</taxon>
        <taxon>Ecdysozoa</taxon>
        <taxon>Arthropoda</taxon>
        <taxon>Hexapoda</taxon>
        <taxon>Insecta</taxon>
        <taxon>Pterygota</taxon>
        <taxon>Neoptera</taxon>
        <taxon>Endopterygota</taxon>
        <taxon>Hymenoptera</taxon>
        <taxon>Apocrita</taxon>
        <taxon>Proctotrupomorpha</taxon>
        <taxon>Chalcidoidea</taxon>
        <taxon>Trichogrammatidae</taxon>
        <taxon>Trichogramma</taxon>
    </lineage>
</organism>
<evidence type="ECO:0000256" key="2">
    <source>
        <dbReference type="ARBA" id="ARBA00023125"/>
    </source>
</evidence>
<sequence>MDMESCQSFDKTDYSNDYFRNFEDHGEDHLLLDMDSYASSHGNPNLPMKSAFGDNESQQELTDWLTTPVEHWTERMTKTWLSLAASYFNVQPSFEAEIQKKFTFPGKDLLAMRREHFLAIDSRYGEMIHNMLHNQFGDATANVVNVAGAHIYNQNSYPEHQQLLPIARPQEINNNNNNSNNNFNKLDDDKEALIVQASDVESDNSLEASEHRKRPPGRPKILKSGIKKKQTKSQGKLWEFIRDLLRNKKTCPSLICWEDYSEAKFRFVRSDEVAKLWGSRKGNHKMTYEKLSRAMRYYYKREIFLPVLGRRLVYKFGPKATGWQVDNPNFRRSLGMSEQDE</sequence>
<dbReference type="EMBL" id="JBJJXI010000096">
    <property type="protein sequence ID" value="KAL3393825.1"/>
    <property type="molecule type" value="Genomic_DNA"/>
</dbReference>
<dbReference type="Pfam" id="PF00178">
    <property type="entry name" value="Ets"/>
    <property type="match status" value="1"/>
</dbReference>
<keyword evidence="3" id="KW-0539">Nucleus</keyword>
<dbReference type="Proteomes" id="UP001627154">
    <property type="component" value="Unassembled WGS sequence"/>
</dbReference>
<evidence type="ECO:0000256" key="4">
    <source>
        <dbReference type="SAM" id="MobiDB-lite"/>
    </source>
</evidence>
<dbReference type="PANTHER" id="PTHR11849:SF190">
    <property type="entry name" value="ETS-DOMAIN PROTEIN"/>
    <property type="match status" value="1"/>
</dbReference>
<evidence type="ECO:0000256" key="1">
    <source>
        <dbReference type="ARBA" id="ARBA00005562"/>
    </source>
</evidence>
<dbReference type="Gene3D" id="1.10.150.50">
    <property type="entry name" value="Transcription Factor, Ets-1"/>
    <property type="match status" value="1"/>
</dbReference>
<dbReference type="GO" id="GO:0005634">
    <property type="term" value="C:nucleus"/>
    <property type="evidence" value="ECO:0007669"/>
    <property type="project" value="UniProtKB-SubCell"/>
</dbReference>
<dbReference type="FunFam" id="1.10.10.10:FF:001336">
    <property type="entry name" value="Epithelium specific ets factor 3, ese3, putative"/>
    <property type="match status" value="1"/>
</dbReference>
<gene>
    <name evidence="6" type="ORF">TKK_012055</name>
</gene>
<protein>
    <recommendedName>
        <fullName evidence="5">ETS domain-containing protein</fullName>
    </recommendedName>
</protein>
<reference evidence="6 7" key="1">
    <citation type="journal article" date="2024" name="bioRxiv">
        <title>A reference genome for Trichogramma kaykai: A tiny desert-dwelling parasitoid wasp with competing sex-ratio distorters.</title>
        <authorList>
            <person name="Culotta J."/>
            <person name="Lindsey A.R."/>
        </authorList>
    </citation>
    <scope>NUCLEOTIDE SEQUENCE [LARGE SCALE GENOMIC DNA]</scope>
    <source>
        <strain evidence="6 7">KSX58</strain>
    </source>
</reference>
<dbReference type="PRINTS" id="PR00454">
    <property type="entry name" value="ETSDOMAIN"/>
</dbReference>
<dbReference type="InterPro" id="IPR013761">
    <property type="entry name" value="SAM/pointed_sf"/>
</dbReference>
<accession>A0ABD2WM49</accession>
<proteinExistence type="inferred from homology"/>
<dbReference type="GO" id="GO:0003677">
    <property type="term" value="F:DNA binding"/>
    <property type="evidence" value="ECO:0007669"/>
    <property type="project" value="UniProtKB-KW"/>
</dbReference>
<keyword evidence="7" id="KW-1185">Reference proteome</keyword>
<dbReference type="InterPro" id="IPR036390">
    <property type="entry name" value="WH_DNA-bd_sf"/>
</dbReference>
<dbReference type="InterPro" id="IPR000418">
    <property type="entry name" value="Ets_dom"/>
</dbReference>
<dbReference type="Gene3D" id="1.10.10.10">
    <property type="entry name" value="Winged helix-like DNA-binding domain superfamily/Winged helix DNA-binding domain"/>
    <property type="match status" value="1"/>
</dbReference>
<dbReference type="InterPro" id="IPR046328">
    <property type="entry name" value="ETS_fam"/>
</dbReference>
<name>A0ABD2WM49_9HYME</name>
<evidence type="ECO:0000313" key="7">
    <source>
        <dbReference type="Proteomes" id="UP001627154"/>
    </source>
</evidence>
<evidence type="ECO:0000313" key="6">
    <source>
        <dbReference type="EMBL" id="KAL3393825.1"/>
    </source>
</evidence>
<evidence type="ECO:0000259" key="5">
    <source>
        <dbReference type="PROSITE" id="PS50061"/>
    </source>
</evidence>
<dbReference type="SUPFAM" id="SSF46785">
    <property type="entry name" value="Winged helix' DNA-binding domain"/>
    <property type="match status" value="1"/>
</dbReference>
<feature type="domain" description="ETS" evidence="5">
    <location>
        <begin position="235"/>
        <end position="317"/>
    </location>
</feature>
<keyword evidence="2 3" id="KW-0238">DNA-binding</keyword>
<comment type="subcellular location">
    <subcellularLocation>
        <location evidence="3">Nucleus</location>
    </subcellularLocation>
</comment>
<comment type="similarity">
    <text evidence="1 3">Belongs to the ETS family.</text>
</comment>
<dbReference type="InterPro" id="IPR036388">
    <property type="entry name" value="WH-like_DNA-bd_sf"/>
</dbReference>
<dbReference type="SMART" id="SM00413">
    <property type="entry name" value="ETS"/>
    <property type="match status" value="1"/>
</dbReference>
<evidence type="ECO:0000256" key="3">
    <source>
        <dbReference type="RuleBase" id="RU004019"/>
    </source>
</evidence>
<comment type="caution">
    <text evidence="6">The sequence shown here is derived from an EMBL/GenBank/DDBJ whole genome shotgun (WGS) entry which is preliminary data.</text>
</comment>
<dbReference type="SUPFAM" id="SSF47769">
    <property type="entry name" value="SAM/Pointed domain"/>
    <property type="match status" value="1"/>
</dbReference>
<feature type="compositionally biased region" description="Basic residues" evidence="4">
    <location>
        <begin position="211"/>
        <end position="230"/>
    </location>
</feature>